<accession>A0A075LT03</accession>
<keyword evidence="5" id="KW-1185">Reference proteome</keyword>
<dbReference type="EMBL" id="CP006019">
    <property type="protein sequence ID" value="AIF69895.1"/>
    <property type="molecule type" value="Genomic_DNA"/>
</dbReference>
<gene>
    <name evidence="4" type="ORF">PAP_07525</name>
</gene>
<dbReference type="PROSITE" id="PS51462">
    <property type="entry name" value="NUDIX"/>
    <property type="match status" value="1"/>
</dbReference>
<dbReference type="InterPro" id="IPR015797">
    <property type="entry name" value="NUDIX_hydrolase-like_dom_sf"/>
</dbReference>
<name>A0A075LT03_9EURY</name>
<reference evidence="4 5" key="2">
    <citation type="journal article" date="2015" name="Genome Announc.">
        <title>Complete Genome Sequence of Hyperthermophilic Piezophilic Archaeon Palaeococcus pacificus DY20341T, Isolated from Deep-Sea Hydrothermal Sediments.</title>
        <authorList>
            <person name="Zeng X."/>
            <person name="Jebbar M."/>
            <person name="Shao Z."/>
        </authorList>
    </citation>
    <scope>NUCLEOTIDE SEQUENCE [LARGE SCALE GENOMIC DNA]</scope>
    <source>
        <strain evidence="4 5">DY20341</strain>
    </source>
</reference>
<dbReference type="PANTHER" id="PTHR43046:SF14">
    <property type="entry name" value="MUTT_NUDIX FAMILY PROTEIN"/>
    <property type="match status" value="1"/>
</dbReference>
<comment type="cofactor">
    <cofactor evidence="1">
        <name>Mg(2+)</name>
        <dbReference type="ChEBI" id="CHEBI:18420"/>
    </cofactor>
</comment>
<dbReference type="STRING" id="1343739.PAP_07525"/>
<dbReference type="PROSITE" id="PS00893">
    <property type="entry name" value="NUDIX_BOX"/>
    <property type="match status" value="1"/>
</dbReference>
<dbReference type="Proteomes" id="UP000027981">
    <property type="component" value="Chromosome"/>
</dbReference>
<sequence>MRIRQMITFEKGDMRFNYRVVGIIFNKNYVLLHRAERDNFWALPGGRVELLEPSKDALKREMQEELGVEVRVDRLIWIVETFFKDGGTLFHEMGLYYLVELPKNCSLYRKRQFLGKERLEEEKEIRLIFEWFSLNELEALPLYPRFLRKALRDLPQTTQHIEVWENLKKRSKSI</sequence>
<dbReference type="InterPro" id="IPR020476">
    <property type="entry name" value="Nudix_hydrolase"/>
</dbReference>
<proteinExistence type="predicted"/>
<dbReference type="Gene3D" id="3.90.79.10">
    <property type="entry name" value="Nucleoside Triphosphate Pyrophosphohydrolase"/>
    <property type="match status" value="1"/>
</dbReference>
<evidence type="ECO:0000256" key="1">
    <source>
        <dbReference type="ARBA" id="ARBA00001946"/>
    </source>
</evidence>
<evidence type="ECO:0000256" key="2">
    <source>
        <dbReference type="ARBA" id="ARBA00022801"/>
    </source>
</evidence>
<protein>
    <recommendedName>
        <fullName evidence="3">Nudix hydrolase domain-containing protein</fullName>
    </recommendedName>
</protein>
<feature type="domain" description="Nudix hydrolase" evidence="3">
    <location>
        <begin position="15"/>
        <end position="156"/>
    </location>
</feature>
<dbReference type="PRINTS" id="PR00502">
    <property type="entry name" value="NUDIXFAMILY"/>
</dbReference>
<dbReference type="eggNOG" id="arCOG01083">
    <property type="taxonomic scope" value="Archaea"/>
</dbReference>
<evidence type="ECO:0000313" key="4">
    <source>
        <dbReference type="EMBL" id="AIF69895.1"/>
    </source>
</evidence>
<keyword evidence="2" id="KW-0378">Hydrolase</keyword>
<evidence type="ECO:0000259" key="3">
    <source>
        <dbReference type="PROSITE" id="PS51462"/>
    </source>
</evidence>
<dbReference type="InterPro" id="IPR000086">
    <property type="entry name" value="NUDIX_hydrolase_dom"/>
</dbReference>
<dbReference type="PANTHER" id="PTHR43046">
    <property type="entry name" value="GDP-MANNOSE MANNOSYL HYDROLASE"/>
    <property type="match status" value="1"/>
</dbReference>
<dbReference type="GO" id="GO:0016787">
    <property type="term" value="F:hydrolase activity"/>
    <property type="evidence" value="ECO:0007669"/>
    <property type="project" value="UniProtKB-KW"/>
</dbReference>
<dbReference type="CDD" id="cd04688">
    <property type="entry name" value="NUDIX_Hydrolase"/>
    <property type="match status" value="1"/>
</dbReference>
<dbReference type="KEGG" id="ppac:PAP_07525"/>
<dbReference type="InterPro" id="IPR020084">
    <property type="entry name" value="NUDIX_hydrolase_CS"/>
</dbReference>
<dbReference type="SUPFAM" id="SSF55811">
    <property type="entry name" value="Nudix"/>
    <property type="match status" value="1"/>
</dbReference>
<dbReference type="AlphaFoldDB" id="A0A075LT03"/>
<evidence type="ECO:0000313" key="5">
    <source>
        <dbReference type="Proteomes" id="UP000027981"/>
    </source>
</evidence>
<dbReference type="HOGENOM" id="CLU_037162_18_6_2"/>
<organism evidence="4 5">
    <name type="scientific">Palaeococcus pacificus DY20341</name>
    <dbReference type="NCBI Taxonomy" id="1343739"/>
    <lineage>
        <taxon>Archaea</taxon>
        <taxon>Methanobacteriati</taxon>
        <taxon>Methanobacteriota</taxon>
        <taxon>Thermococci</taxon>
        <taxon>Thermococcales</taxon>
        <taxon>Thermococcaceae</taxon>
        <taxon>Palaeococcus</taxon>
    </lineage>
</organism>
<reference evidence="5" key="1">
    <citation type="submission" date="2013-06" db="EMBL/GenBank/DDBJ databases">
        <title>Complete Genome Sequence of Hyperthermophilic Palaeococcus pacificus DY20341T, Isolated from a Deep-Sea Hydrothermal Sediments.</title>
        <authorList>
            <person name="Zeng X."/>
            <person name="Shao Z."/>
        </authorList>
    </citation>
    <scope>NUCLEOTIDE SEQUENCE [LARGE SCALE GENOMIC DNA]</scope>
    <source>
        <strain evidence="5">DY20341</strain>
    </source>
</reference>
<dbReference type="Pfam" id="PF00293">
    <property type="entry name" value="NUDIX"/>
    <property type="match status" value="1"/>
</dbReference>